<feature type="transmembrane region" description="Helical" evidence="8">
    <location>
        <begin position="105"/>
        <end position="125"/>
    </location>
</feature>
<feature type="compositionally biased region" description="Polar residues" evidence="7">
    <location>
        <begin position="12"/>
        <end position="21"/>
    </location>
</feature>
<evidence type="ECO:0008006" key="11">
    <source>
        <dbReference type="Google" id="ProtNLM"/>
    </source>
</evidence>
<evidence type="ECO:0000256" key="2">
    <source>
        <dbReference type="ARBA" id="ARBA00008141"/>
    </source>
</evidence>
<reference evidence="10" key="1">
    <citation type="submission" date="2020-03" db="EMBL/GenBank/DDBJ databases">
        <title>Evolution of repeat sequences and sex chromosomes of tilapia species revealed by chromosome-level genomes.</title>
        <authorList>
            <person name="Xu L."/>
            <person name="Tao W."/>
            <person name="Wang D."/>
            <person name="Zhou Q."/>
        </authorList>
    </citation>
    <scope>NUCLEOTIDE SEQUENCE [LARGE SCALE GENOMIC DNA]</scope>
    <source>
        <strain evidence="10">Israel</strain>
    </source>
</reference>
<dbReference type="Pfam" id="PF04923">
    <property type="entry name" value="Ninjurin"/>
    <property type="match status" value="1"/>
</dbReference>
<dbReference type="AlphaFoldDB" id="A0AAZ1X932"/>
<evidence type="ECO:0000313" key="9">
    <source>
        <dbReference type="Ensembl" id="ENSOABP00000064188.1"/>
    </source>
</evidence>
<proteinExistence type="inferred from homology"/>
<feature type="transmembrane region" description="Helical" evidence="8">
    <location>
        <begin position="137"/>
        <end position="157"/>
    </location>
</feature>
<dbReference type="PANTHER" id="PTHR12316">
    <property type="entry name" value="NINJURIN-RELATED"/>
    <property type="match status" value="1"/>
</dbReference>
<keyword evidence="4" id="KW-0130">Cell adhesion</keyword>
<evidence type="ECO:0000256" key="6">
    <source>
        <dbReference type="ARBA" id="ARBA00023136"/>
    </source>
</evidence>
<comment type="subcellular location">
    <subcellularLocation>
        <location evidence="1">Membrane</location>
        <topology evidence="1">Multi-pass membrane protein</topology>
    </subcellularLocation>
</comment>
<reference evidence="9" key="3">
    <citation type="submission" date="2025-09" db="UniProtKB">
        <authorList>
            <consortium name="Ensembl"/>
        </authorList>
    </citation>
    <scope>IDENTIFICATION</scope>
</reference>
<evidence type="ECO:0000256" key="5">
    <source>
        <dbReference type="ARBA" id="ARBA00022989"/>
    </source>
</evidence>
<evidence type="ECO:0000256" key="3">
    <source>
        <dbReference type="ARBA" id="ARBA00022692"/>
    </source>
</evidence>
<dbReference type="InterPro" id="IPR007007">
    <property type="entry name" value="Ninjurin"/>
</dbReference>
<evidence type="ECO:0000313" key="10">
    <source>
        <dbReference type="Proteomes" id="UP000472276"/>
    </source>
</evidence>
<evidence type="ECO:0000256" key="7">
    <source>
        <dbReference type="SAM" id="MobiDB-lite"/>
    </source>
</evidence>
<organism evidence="9 10">
    <name type="scientific">Oreochromis aureus</name>
    <name type="common">Israeli tilapia</name>
    <name type="synonym">Chromis aureus</name>
    <dbReference type="NCBI Taxonomy" id="47969"/>
    <lineage>
        <taxon>Eukaryota</taxon>
        <taxon>Metazoa</taxon>
        <taxon>Chordata</taxon>
        <taxon>Craniata</taxon>
        <taxon>Vertebrata</taxon>
        <taxon>Euteleostomi</taxon>
        <taxon>Actinopterygii</taxon>
        <taxon>Neopterygii</taxon>
        <taxon>Teleostei</taxon>
        <taxon>Neoteleostei</taxon>
        <taxon>Acanthomorphata</taxon>
        <taxon>Ovalentaria</taxon>
        <taxon>Cichlomorphae</taxon>
        <taxon>Cichliformes</taxon>
        <taxon>Cichlidae</taxon>
        <taxon>African cichlids</taxon>
        <taxon>Pseudocrenilabrinae</taxon>
        <taxon>Oreochromini</taxon>
        <taxon>Oreochromis</taxon>
    </lineage>
</organism>
<keyword evidence="3 8" id="KW-0812">Transmembrane</keyword>
<sequence>MFEHAAVIPDITSASKNNQNDKVTKNKKINDSVQCHFIIMLLKSMITGRENRSDPSPARPRKALRLIDMNHYATKKNAAQSMLDVALLMANSSQLKTVLYVGPQYRFYVIVGLLLGSSLCDLNDVRKHAKLNRMNNVATVFVFFTVLINIFITALGFQEMPIPEMHILDMDTPTY</sequence>
<name>A0AAZ1X932_OREAU</name>
<dbReference type="GO" id="GO:0042246">
    <property type="term" value="P:tissue regeneration"/>
    <property type="evidence" value="ECO:0007669"/>
    <property type="project" value="InterPro"/>
</dbReference>
<feature type="region of interest" description="Disordered" evidence="7">
    <location>
        <begin position="1"/>
        <end position="26"/>
    </location>
</feature>
<evidence type="ECO:0000256" key="4">
    <source>
        <dbReference type="ARBA" id="ARBA00022889"/>
    </source>
</evidence>
<evidence type="ECO:0000256" key="1">
    <source>
        <dbReference type="ARBA" id="ARBA00004141"/>
    </source>
</evidence>
<dbReference type="GO" id="GO:0016020">
    <property type="term" value="C:membrane"/>
    <property type="evidence" value="ECO:0007669"/>
    <property type="project" value="UniProtKB-SubCell"/>
</dbReference>
<keyword evidence="6 8" id="KW-0472">Membrane</keyword>
<dbReference type="Ensembl" id="ENSOABT00000078797.1">
    <property type="protein sequence ID" value="ENSOABP00000064188.1"/>
    <property type="gene ID" value="ENSOABG00000039705.1"/>
</dbReference>
<keyword evidence="5 8" id="KW-1133">Transmembrane helix</keyword>
<accession>A0AAZ1X932</accession>
<comment type="similarity">
    <text evidence="2">Belongs to the ninjurin family.</text>
</comment>
<dbReference type="Proteomes" id="UP000472276">
    <property type="component" value="Unassembled WGS sequence"/>
</dbReference>
<dbReference type="GO" id="GO:0007155">
    <property type="term" value="P:cell adhesion"/>
    <property type="evidence" value="ECO:0007669"/>
    <property type="project" value="UniProtKB-KW"/>
</dbReference>
<gene>
    <name evidence="9" type="primary">NINJ1</name>
</gene>
<evidence type="ECO:0000256" key="8">
    <source>
        <dbReference type="SAM" id="Phobius"/>
    </source>
</evidence>
<reference evidence="9" key="2">
    <citation type="submission" date="2025-08" db="UniProtKB">
        <authorList>
            <consortium name="Ensembl"/>
        </authorList>
    </citation>
    <scope>IDENTIFICATION</scope>
</reference>
<protein>
    <recommendedName>
        <fullName evidence="11">Ninjurin 2</fullName>
    </recommendedName>
</protein>
<dbReference type="PANTHER" id="PTHR12316:SF26">
    <property type="entry name" value="NINJURIN-2"/>
    <property type="match status" value="1"/>
</dbReference>
<keyword evidence="10" id="KW-1185">Reference proteome</keyword>